<dbReference type="GeneID" id="74948115"/>
<keyword evidence="3" id="KW-1185">Reference proteome</keyword>
<evidence type="ECO:0000313" key="2">
    <source>
        <dbReference type="EMBL" id="AIC17156.1"/>
    </source>
</evidence>
<dbReference type="AlphaFoldDB" id="A0A060HUQ1"/>
<dbReference type="EMBL" id="CP007536">
    <property type="protein sequence ID" value="AIC17156.1"/>
    <property type="molecule type" value="Genomic_DNA"/>
</dbReference>
<dbReference type="RefSeq" id="WP_144239768.1">
    <property type="nucleotide sequence ID" value="NZ_CP007536.1"/>
</dbReference>
<dbReference type="HOGENOM" id="CLU_1507434_0_0_2"/>
<protein>
    <submittedName>
        <fullName evidence="2">Uncharacterized protein</fullName>
    </submittedName>
</protein>
<name>A0A060HUQ1_9ARCH</name>
<dbReference type="Proteomes" id="UP000027093">
    <property type="component" value="Chromosome"/>
</dbReference>
<organism evidence="2 3">
    <name type="scientific">Nitrososphaera viennensis EN76</name>
    <dbReference type="NCBI Taxonomy" id="926571"/>
    <lineage>
        <taxon>Archaea</taxon>
        <taxon>Nitrososphaerota</taxon>
        <taxon>Nitrososphaeria</taxon>
        <taxon>Nitrososphaerales</taxon>
        <taxon>Nitrososphaeraceae</taxon>
        <taxon>Nitrososphaera</taxon>
    </lineage>
</organism>
<reference evidence="2 3" key="1">
    <citation type="journal article" date="2014" name="Int. J. Syst. Evol. Microbiol.">
        <title>Nitrososphaera viennensis gen. nov., sp. nov., an aerobic and mesophilic, ammonia-oxidizing archaeon from soil and a member of the archaeal phylum Thaumarchaeota.</title>
        <authorList>
            <person name="Stieglmeier M."/>
            <person name="Klingl A."/>
            <person name="Alves R.J."/>
            <person name="Rittmann S.K."/>
            <person name="Melcher M."/>
            <person name="Leisch N."/>
            <person name="Schleper C."/>
        </authorList>
    </citation>
    <scope>NUCLEOTIDE SEQUENCE [LARGE SCALE GENOMIC DNA]</scope>
    <source>
        <strain evidence="2">EN76</strain>
    </source>
</reference>
<feature type="compositionally biased region" description="Basic and acidic residues" evidence="1">
    <location>
        <begin position="1"/>
        <end position="12"/>
    </location>
</feature>
<feature type="region of interest" description="Disordered" evidence="1">
    <location>
        <begin position="102"/>
        <end position="178"/>
    </location>
</feature>
<sequence>MTTERAPDRSKDTISAAAHRSTFDTEKINRAIERVARGDDRFIDSAIGQLEGLPFPAFKHKILEHARNKTQDQDVIGLFEGLDGYIAFRDTYHLRKAIEENGKKYKQQSQISDETRKRPNFARREIRGGSINEKRGCKQERGKKGLSRDPSHDAIKLHMRYARQRIPEPARPRAAQTV</sequence>
<feature type="compositionally biased region" description="Basic and acidic residues" evidence="1">
    <location>
        <begin position="113"/>
        <end position="156"/>
    </location>
</feature>
<evidence type="ECO:0000256" key="1">
    <source>
        <dbReference type="SAM" id="MobiDB-lite"/>
    </source>
</evidence>
<dbReference type="KEGG" id="nvn:NVIE_028810"/>
<dbReference type="OrthoDB" id="12028at2157"/>
<gene>
    <name evidence="2" type="ORF">NVIE_028810</name>
</gene>
<feature type="region of interest" description="Disordered" evidence="1">
    <location>
        <begin position="1"/>
        <end position="20"/>
    </location>
</feature>
<proteinExistence type="predicted"/>
<accession>A0A060HUQ1</accession>
<evidence type="ECO:0000313" key="3">
    <source>
        <dbReference type="Proteomes" id="UP000027093"/>
    </source>
</evidence>